<gene>
    <name evidence="1" type="ORF">S01H1_02835</name>
</gene>
<dbReference type="EMBL" id="BARS01001442">
    <property type="protein sequence ID" value="GAF71882.1"/>
    <property type="molecule type" value="Genomic_DNA"/>
</dbReference>
<feature type="non-terminal residue" evidence="1">
    <location>
        <position position="1"/>
    </location>
</feature>
<name>X0S7G0_9ZZZZ</name>
<evidence type="ECO:0000313" key="1">
    <source>
        <dbReference type="EMBL" id="GAF71882.1"/>
    </source>
</evidence>
<comment type="caution">
    <text evidence="1">The sequence shown here is derived from an EMBL/GenBank/DDBJ whole genome shotgun (WGS) entry which is preliminary data.</text>
</comment>
<organism evidence="1">
    <name type="scientific">marine sediment metagenome</name>
    <dbReference type="NCBI Taxonomy" id="412755"/>
    <lineage>
        <taxon>unclassified sequences</taxon>
        <taxon>metagenomes</taxon>
        <taxon>ecological metagenomes</taxon>
    </lineage>
</organism>
<reference evidence="1" key="1">
    <citation type="journal article" date="2014" name="Front. Microbiol.">
        <title>High frequency of phylogenetically diverse reductive dehalogenase-homologous genes in deep subseafloor sedimentary metagenomes.</title>
        <authorList>
            <person name="Kawai M."/>
            <person name="Futagami T."/>
            <person name="Toyoda A."/>
            <person name="Takaki Y."/>
            <person name="Nishi S."/>
            <person name="Hori S."/>
            <person name="Arai W."/>
            <person name="Tsubouchi T."/>
            <person name="Morono Y."/>
            <person name="Uchiyama I."/>
            <person name="Ito T."/>
            <person name="Fujiyama A."/>
            <person name="Inagaki F."/>
            <person name="Takami H."/>
        </authorList>
    </citation>
    <scope>NUCLEOTIDE SEQUENCE</scope>
    <source>
        <strain evidence="1">Expedition CK06-06</strain>
    </source>
</reference>
<sequence>GYFSHQQYPDGTLVKVTNSEEGLHWVMLGVRIGSIIDKRGIGWDTKYQNVTGMLEFAQDHYLALYKRIKMDNRFQCLWHY</sequence>
<protein>
    <submittedName>
        <fullName evidence="1">Uncharacterized protein</fullName>
    </submittedName>
</protein>
<accession>X0S7G0</accession>
<dbReference type="AlphaFoldDB" id="X0S7G0"/>
<proteinExistence type="predicted"/>